<proteinExistence type="predicted"/>
<organism evidence="1 2">
    <name type="scientific">Adineta steineri</name>
    <dbReference type="NCBI Taxonomy" id="433720"/>
    <lineage>
        <taxon>Eukaryota</taxon>
        <taxon>Metazoa</taxon>
        <taxon>Spiralia</taxon>
        <taxon>Gnathifera</taxon>
        <taxon>Rotifera</taxon>
        <taxon>Eurotatoria</taxon>
        <taxon>Bdelloidea</taxon>
        <taxon>Adinetida</taxon>
        <taxon>Adinetidae</taxon>
        <taxon>Adineta</taxon>
    </lineage>
</organism>
<comment type="caution">
    <text evidence="1">The sequence shown here is derived from an EMBL/GenBank/DDBJ whole genome shotgun (WGS) entry which is preliminary data.</text>
</comment>
<protein>
    <submittedName>
        <fullName evidence="1">Uncharacterized protein</fullName>
    </submittedName>
</protein>
<name>A0A819IVF7_9BILA</name>
<evidence type="ECO:0000313" key="2">
    <source>
        <dbReference type="Proteomes" id="UP000663844"/>
    </source>
</evidence>
<dbReference type="AlphaFoldDB" id="A0A819IVF7"/>
<dbReference type="EMBL" id="CAJOAZ010002346">
    <property type="protein sequence ID" value="CAF3919863.1"/>
    <property type="molecule type" value="Genomic_DNA"/>
</dbReference>
<gene>
    <name evidence="1" type="ORF">OXD698_LOCUS24959</name>
</gene>
<accession>A0A819IVF7</accession>
<reference evidence="1" key="1">
    <citation type="submission" date="2021-02" db="EMBL/GenBank/DDBJ databases">
        <authorList>
            <person name="Nowell W R."/>
        </authorList>
    </citation>
    <scope>NUCLEOTIDE SEQUENCE</scope>
</reference>
<evidence type="ECO:0000313" key="1">
    <source>
        <dbReference type="EMBL" id="CAF3919863.1"/>
    </source>
</evidence>
<dbReference type="Proteomes" id="UP000663844">
    <property type="component" value="Unassembled WGS sequence"/>
</dbReference>
<sequence>MLLNPSRKNINLQFGKDSDEVVANMATAYIQALIKQAHIKYRMVFVENTKKRLVDPVTPIITGSTEMGTFTPLQKNDDEHIKANEINICCLF</sequence>